<evidence type="ECO:0000256" key="4">
    <source>
        <dbReference type="ARBA" id="ARBA00022723"/>
    </source>
</evidence>
<dbReference type="AlphaFoldDB" id="A0A023H3J6"/>
<evidence type="ECO:0000256" key="1">
    <source>
        <dbReference type="ARBA" id="ARBA00001970"/>
    </source>
</evidence>
<comment type="cofactor">
    <cofactor evidence="1">
        <name>heme b</name>
        <dbReference type="ChEBI" id="CHEBI:60344"/>
    </cofactor>
</comment>
<evidence type="ECO:0000256" key="2">
    <source>
        <dbReference type="ARBA" id="ARBA00022559"/>
    </source>
</evidence>
<dbReference type="PROSITE" id="PS51404">
    <property type="entry name" value="DYP_PEROXIDASE"/>
    <property type="match status" value="1"/>
</dbReference>
<dbReference type="EMBL" id="JQ654408">
    <property type="protein sequence ID" value="AFY06747.1"/>
    <property type="molecule type" value="mRNA"/>
</dbReference>
<organism evidence="7">
    <name type="scientific">uncultured fungus</name>
    <dbReference type="NCBI Taxonomy" id="175245"/>
    <lineage>
        <taxon>Eukaryota</taxon>
        <taxon>Fungi</taxon>
        <taxon>environmental samples</taxon>
    </lineage>
</organism>
<name>A0A023H3J6_9FUNG</name>
<evidence type="ECO:0000256" key="6">
    <source>
        <dbReference type="ARBA" id="ARBA00023004"/>
    </source>
</evidence>
<dbReference type="SUPFAM" id="SSF54909">
    <property type="entry name" value="Dimeric alpha+beta barrel"/>
    <property type="match status" value="1"/>
</dbReference>
<proteinExistence type="evidence at transcript level"/>
<keyword evidence="3" id="KW-0349">Heme</keyword>
<dbReference type="GO" id="GO:0020037">
    <property type="term" value="F:heme binding"/>
    <property type="evidence" value="ECO:0007669"/>
    <property type="project" value="InterPro"/>
</dbReference>
<keyword evidence="4" id="KW-0479">Metal-binding</keyword>
<dbReference type="GO" id="GO:0004601">
    <property type="term" value="F:peroxidase activity"/>
    <property type="evidence" value="ECO:0007669"/>
    <property type="project" value="UniProtKB-KW"/>
</dbReference>
<sequence length="118" mass="13446">CPFAAHIRKTVPRNLEPLVAKEYLDAAMIVRIGIPYGDDVTQAERDAWKKLTDEEKAKQLSPRGLLFVCYQSSIENGFYLQTTGFANNDFFPTTSIVPQKHGFKQDFFVTSRGGEYFF</sequence>
<dbReference type="InterPro" id="IPR011008">
    <property type="entry name" value="Dimeric_a/b-barrel"/>
</dbReference>
<evidence type="ECO:0000313" key="7">
    <source>
        <dbReference type="EMBL" id="AFY06747.1"/>
    </source>
</evidence>
<feature type="non-terminal residue" evidence="7">
    <location>
        <position position="1"/>
    </location>
</feature>
<keyword evidence="5 7" id="KW-0560">Oxidoreductase</keyword>
<reference evidence="7" key="1">
    <citation type="journal article" date="2014" name="PLoS ONE">
        <title>Widespread occurrence of expressed fungal secretory peroxidases in forest soils.</title>
        <authorList>
            <person name="Kellner H."/>
            <person name="Luis P."/>
            <person name="Pecyna M.J."/>
            <person name="Barbi F."/>
            <person name="Kapturska D."/>
            <person name="Kruger D."/>
            <person name="Zak D.R."/>
            <person name="Marmeisse R."/>
            <person name="Vandenbol M."/>
            <person name="Hofrichter M."/>
        </authorList>
    </citation>
    <scope>NUCLEOTIDE SEQUENCE</scope>
</reference>
<feature type="non-terminal residue" evidence="7">
    <location>
        <position position="118"/>
    </location>
</feature>
<dbReference type="GO" id="GO:0046872">
    <property type="term" value="F:metal ion binding"/>
    <property type="evidence" value="ECO:0007669"/>
    <property type="project" value="UniProtKB-KW"/>
</dbReference>
<dbReference type="PANTHER" id="PTHR30521:SF4">
    <property type="entry name" value="DEFERROCHELATASE"/>
    <property type="match status" value="1"/>
</dbReference>
<accession>A0A023H3J6</accession>
<dbReference type="EC" id="1.11.1.19" evidence="7"/>
<dbReference type="GO" id="GO:0005829">
    <property type="term" value="C:cytosol"/>
    <property type="evidence" value="ECO:0007669"/>
    <property type="project" value="TreeGrafter"/>
</dbReference>
<dbReference type="PANTHER" id="PTHR30521">
    <property type="entry name" value="DEFERROCHELATASE/PEROXIDASE"/>
    <property type="match status" value="1"/>
</dbReference>
<evidence type="ECO:0000256" key="5">
    <source>
        <dbReference type="ARBA" id="ARBA00023002"/>
    </source>
</evidence>
<evidence type="ECO:0000256" key="3">
    <source>
        <dbReference type="ARBA" id="ARBA00022617"/>
    </source>
</evidence>
<protein>
    <submittedName>
        <fullName evidence="7">Dye-decolorizing peroxidase</fullName>
        <ecNumber evidence="7">1.11.1.19</ecNumber>
    </submittedName>
</protein>
<keyword evidence="6" id="KW-0408">Iron</keyword>
<dbReference type="InterPro" id="IPR006314">
    <property type="entry name" value="Dyp_peroxidase"/>
</dbReference>
<keyword evidence="2 7" id="KW-0575">Peroxidase</keyword>